<protein>
    <submittedName>
        <fullName evidence="3">Aminoacyl-tRNA hydrolase</fullName>
        <ecNumber evidence="3">3.1.1.29</ecNumber>
    </submittedName>
</protein>
<dbReference type="Gene3D" id="3.30.160.20">
    <property type="match status" value="1"/>
</dbReference>
<dbReference type="PANTHER" id="PTHR47814:SF1">
    <property type="entry name" value="PEPTIDYL-TRNA HYDROLASE ARFB"/>
    <property type="match status" value="1"/>
</dbReference>
<reference evidence="3 4" key="1">
    <citation type="journal article" date="2010" name="Int. J. Syst. Evol. Microbiol.">
        <title>Thiohalobacter thiocyanaticus gen. nov., sp. nov., a moderately halophilic, sulfur-oxidizing gammaproteobacterium from hypersaline lakes, that utilizes thiocyanate.</title>
        <authorList>
            <person name="Sorokin D.Y."/>
            <person name="Kovaleva O.L."/>
            <person name="Tourova T.P."/>
            <person name="Muyzer G."/>
        </authorList>
    </citation>
    <scope>NUCLEOTIDE SEQUENCE [LARGE SCALE GENOMIC DNA]</scope>
    <source>
        <strain evidence="3 4">Hrh1</strain>
    </source>
</reference>
<dbReference type="AlphaFoldDB" id="A0A426QGF2"/>
<dbReference type="SUPFAM" id="SSF110916">
    <property type="entry name" value="Peptidyl-tRNA hydrolase domain-like"/>
    <property type="match status" value="1"/>
</dbReference>
<evidence type="ECO:0000313" key="4">
    <source>
        <dbReference type="Proteomes" id="UP000287798"/>
    </source>
</evidence>
<comment type="caution">
    <text evidence="3">The sequence shown here is derived from an EMBL/GenBank/DDBJ whole genome shotgun (WGS) entry which is preliminary data.</text>
</comment>
<dbReference type="PANTHER" id="PTHR47814">
    <property type="entry name" value="PEPTIDYL-TRNA HYDROLASE ARFB"/>
    <property type="match status" value="1"/>
</dbReference>
<evidence type="ECO:0000313" key="3">
    <source>
        <dbReference type="EMBL" id="RRQ20810.1"/>
    </source>
</evidence>
<gene>
    <name evidence="3" type="ORF">D6C00_01675</name>
</gene>
<feature type="compositionally biased region" description="Basic residues" evidence="1">
    <location>
        <begin position="103"/>
        <end position="138"/>
    </location>
</feature>
<dbReference type="GO" id="GO:0003747">
    <property type="term" value="F:translation release factor activity"/>
    <property type="evidence" value="ECO:0007669"/>
    <property type="project" value="InterPro"/>
</dbReference>
<dbReference type="EC" id="3.1.1.29" evidence="3"/>
<dbReference type="NCBIfam" id="NF006718">
    <property type="entry name" value="PRK09256.1"/>
    <property type="match status" value="1"/>
</dbReference>
<evidence type="ECO:0000256" key="1">
    <source>
        <dbReference type="SAM" id="MobiDB-lite"/>
    </source>
</evidence>
<evidence type="ECO:0000259" key="2">
    <source>
        <dbReference type="PROSITE" id="PS00745"/>
    </source>
</evidence>
<dbReference type="EMBL" id="QZMU01000001">
    <property type="protein sequence ID" value="RRQ20810.1"/>
    <property type="molecule type" value="Genomic_DNA"/>
</dbReference>
<organism evidence="3 4">
    <name type="scientific">Thiohalobacter thiocyanaticus</name>
    <dbReference type="NCBI Taxonomy" id="585455"/>
    <lineage>
        <taxon>Bacteria</taxon>
        <taxon>Pseudomonadati</taxon>
        <taxon>Pseudomonadota</taxon>
        <taxon>Gammaproteobacteria</taxon>
        <taxon>Thiohalobacterales</taxon>
        <taxon>Thiohalobacteraceae</taxon>
        <taxon>Thiohalobacter</taxon>
    </lineage>
</organism>
<dbReference type="PROSITE" id="PS00745">
    <property type="entry name" value="RF_PROK_I"/>
    <property type="match status" value="1"/>
</dbReference>
<keyword evidence="3" id="KW-0378">Hydrolase</keyword>
<dbReference type="GO" id="GO:0004045">
    <property type="term" value="F:peptidyl-tRNA hydrolase activity"/>
    <property type="evidence" value="ECO:0007669"/>
    <property type="project" value="UniProtKB-EC"/>
</dbReference>
<dbReference type="InterPro" id="IPR000352">
    <property type="entry name" value="Pep_chain_release_fac_I"/>
</dbReference>
<dbReference type="GO" id="GO:0072344">
    <property type="term" value="P:rescue of stalled ribosome"/>
    <property type="evidence" value="ECO:0007669"/>
    <property type="project" value="TreeGrafter"/>
</dbReference>
<dbReference type="GO" id="GO:0043022">
    <property type="term" value="F:ribosome binding"/>
    <property type="evidence" value="ECO:0007669"/>
    <property type="project" value="TreeGrafter"/>
</dbReference>
<dbReference type="RefSeq" id="WP_125180025.1">
    <property type="nucleotide sequence ID" value="NZ_QZMU01000001.1"/>
</dbReference>
<keyword evidence="4" id="KW-1185">Reference proteome</keyword>
<feature type="region of interest" description="Disordered" evidence="1">
    <location>
        <begin position="101"/>
        <end position="138"/>
    </location>
</feature>
<accession>A0A426QGF2</accession>
<dbReference type="Pfam" id="PF00472">
    <property type="entry name" value="RF-1"/>
    <property type="match status" value="1"/>
</dbReference>
<proteinExistence type="predicted"/>
<dbReference type="OrthoDB" id="9815709at2"/>
<name>A0A426QGF2_9GAMM</name>
<sequence length="138" mass="15624">MDLQITPELTLPDEEIELSAVRAQGAGGQNVNKLATAIHLRFDIHASSLPEPCKQRLLARRDSRITRDGVVIIKAQSARTQERNRAQALERLAELIRGALQAPKRRIPTRPSRSARQRRLEAKKRRGSNKALRRKPEI</sequence>
<dbReference type="Proteomes" id="UP000287798">
    <property type="component" value="Unassembled WGS sequence"/>
</dbReference>
<feature type="domain" description="Prokaryotic-type class I peptide chain release factors" evidence="2">
    <location>
        <begin position="22"/>
        <end position="38"/>
    </location>
</feature>